<dbReference type="HOGENOM" id="CLU_2481646_0_0_9"/>
<reference evidence="2" key="1">
    <citation type="submission" date="2011-04" db="EMBL/GenBank/DDBJ databases">
        <title>Genome sequence of Solibacillus silvestris StLB046.</title>
        <authorList>
            <person name="Morohoshi T."/>
            <person name="Someya N."/>
            <person name="Ikeda T."/>
        </authorList>
    </citation>
    <scope>NUCLEOTIDE SEQUENCE [LARGE SCALE GENOMIC DNA]</scope>
    <source>
        <strain evidence="2">StLB046</strain>
    </source>
</reference>
<proteinExistence type="predicted"/>
<dbReference type="RefSeq" id="WP_014823926.1">
    <property type="nucleotide sequence ID" value="NC_018065.1"/>
</dbReference>
<dbReference type="Proteomes" id="UP000006691">
    <property type="component" value="Chromosome"/>
</dbReference>
<dbReference type="KEGG" id="siv:SSIL_2233"/>
<accession>F2F9C9</accession>
<protein>
    <submittedName>
        <fullName evidence="1">Glycosyltransferase</fullName>
    </submittedName>
</protein>
<gene>
    <name evidence="1" type="ordered locus">SSIL_2233</name>
</gene>
<dbReference type="PROSITE" id="PS51257">
    <property type="entry name" value="PROKAR_LIPOPROTEIN"/>
    <property type="match status" value="1"/>
</dbReference>
<name>F2F9C9_SOLSS</name>
<evidence type="ECO:0000313" key="1">
    <source>
        <dbReference type="EMBL" id="BAK16656.1"/>
    </source>
</evidence>
<dbReference type="EMBL" id="AP012157">
    <property type="protein sequence ID" value="BAK16656.1"/>
    <property type="molecule type" value="Genomic_DNA"/>
</dbReference>
<dbReference type="PATRIC" id="fig|1002809.3.peg.2260"/>
<sequence length="87" mass="9962">MKKLLLLLIVPVIIWFGCSNTVVAEFATVKKIKVNSIIIRNWGGETKEIVIPKTNDYSFEVEKEYFFNYEVKKSKKAVLISAEPNVP</sequence>
<dbReference type="STRING" id="1002809.SSIL_2233"/>
<organism evidence="1 2">
    <name type="scientific">Solibacillus silvestris (strain StLB046)</name>
    <name type="common">Bacillus silvestris</name>
    <dbReference type="NCBI Taxonomy" id="1002809"/>
    <lineage>
        <taxon>Bacteria</taxon>
        <taxon>Bacillati</taxon>
        <taxon>Bacillota</taxon>
        <taxon>Bacilli</taxon>
        <taxon>Bacillales</taxon>
        <taxon>Caryophanaceae</taxon>
        <taxon>Solibacillus</taxon>
    </lineage>
</organism>
<keyword evidence="2" id="KW-1185">Reference proteome</keyword>
<reference evidence="1 2" key="2">
    <citation type="journal article" date="2012" name="J. Biosci. Bioeng.">
        <title>Complete genome sequence and characterization of the N-acylhomoserine lactone-degrading gene of the potato leaf-associated Solibacillus silvestris.</title>
        <authorList>
            <person name="Morohoshi T."/>
            <person name="Tominaga Y."/>
            <person name="Someya N."/>
            <person name="Ikeda T."/>
        </authorList>
    </citation>
    <scope>NUCLEOTIDE SEQUENCE [LARGE SCALE GENOMIC DNA]</scope>
    <source>
        <strain evidence="1 2">StLB046</strain>
    </source>
</reference>
<evidence type="ECO:0000313" key="2">
    <source>
        <dbReference type="Proteomes" id="UP000006691"/>
    </source>
</evidence>
<dbReference type="AlphaFoldDB" id="F2F9C9"/>